<keyword evidence="5 11" id="KW-0109">Calcium transport</keyword>
<dbReference type="Pfam" id="PF01699">
    <property type="entry name" value="Na_Ca_ex"/>
    <property type="match status" value="2"/>
</dbReference>
<reference evidence="14 15" key="1">
    <citation type="journal article" date="2015" name="Genome Biol. Evol.">
        <title>Comparative Genomics of a Bacterivorous Green Alga Reveals Evolutionary Causalities and Consequences of Phago-Mixotrophic Mode of Nutrition.</title>
        <authorList>
            <person name="Burns J.A."/>
            <person name="Paasch A."/>
            <person name="Narechania A."/>
            <person name="Kim E."/>
        </authorList>
    </citation>
    <scope>NUCLEOTIDE SEQUENCE [LARGE SCALE GENOMIC DNA]</scope>
    <source>
        <strain evidence="14 15">PLY_AMNH</strain>
    </source>
</reference>
<feature type="region of interest" description="Disordered" evidence="12">
    <location>
        <begin position="1"/>
        <end position="21"/>
    </location>
</feature>
<comment type="function">
    <text evidence="11">Vacuolar cation/proton exchanger (CAX). Translocates Ca(2+) and other metal ions into vacuoles using the proton gradient formed by H(+)-ATPase and H(+)-pyrophosphatase.</text>
</comment>
<keyword evidence="7 11" id="KW-0106">Calcium</keyword>
<keyword evidence="11" id="KW-0926">Vacuole</keyword>
<evidence type="ECO:0000256" key="6">
    <source>
        <dbReference type="ARBA" id="ARBA00022692"/>
    </source>
</evidence>
<evidence type="ECO:0000256" key="12">
    <source>
        <dbReference type="SAM" id="MobiDB-lite"/>
    </source>
</evidence>
<keyword evidence="4 11" id="KW-0050">Antiport</keyword>
<dbReference type="NCBIfam" id="TIGR00378">
    <property type="entry name" value="cax"/>
    <property type="match status" value="1"/>
</dbReference>
<dbReference type="PANTHER" id="PTHR31503:SF22">
    <property type="entry name" value="VACUOLAR CALCIUM ION TRANSPORTER"/>
    <property type="match status" value="1"/>
</dbReference>
<keyword evidence="6 11" id="KW-0812">Transmembrane</keyword>
<dbReference type="Gene3D" id="1.20.1420.30">
    <property type="entry name" value="NCX, central ion-binding region"/>
    <property type="match status" value="2"/>
</dbReference>
<keyword evidence="8 11" id="KW-1133">Transmembrane helix</keyword>
<evidence type="ECO:0000256" key="9">
    <source>
        <dbReference type="ARBA" id="ARBA00023065"/>
    </source>
</evidence>
<feature type="domain" description="Sodium/calcium exchanger membrane region" evidence="13">
    <location>
        <begin position="93"/>
        <end position="246"/>
    </location>
</feature>
<dbReference type="AlphaFoldDB" id="A0AAE0G846"/>
<evidence type="ECO:0000256" key="8">
    <source>
        <dbReference type="ARBA" id="ARBA00022989"/>
    </source>
</evidence>
<gene>
    <name evidence="14" type="ORF">CYMTET_18384</name>
</gene>
<evidence type="ECO:0000313" key="15">
    <source>
        <dbReference type="Proteomes" id="UP001190700"/>
    </source>
</evidence>
<feature type="transmembrane region" description="Helical" evidence="11">
    <location>
        <begin position="269"/>
        <end position="291"/>
    </location>
</feature>
<dbReference type="InterPro" id="IPR004798">
    <property type="entry name" value="CAX-like"/>
</dbReference>
<feature type="transmembrane region" description="Helical" evidence="11">
    <location>
        <begin position="190"/>
        <end position="209"/>
    </location>
</feature>
<feature type="transmembrane region" description="Helical" evidence="11">
    <location>
        <begin position="229"/>
        <end position="248"/>
    </location>
</feature>
<feature type="transmembrane region" description="Helical" evidence="11">
    <location>
        <begin position="124"/>
        <end position="145"/>
    </location>
</feature>
<evidence type="ECO:0000259" key="13">
    <source>
        <dbReference type="Pfam" id="PF01699"/>
    </source>
</evidence>
<accession>A0AAE0G846</accession>
<dbReference type="InterPro" id="IPR004713">
    <property type="entry name" value="CaH_exchang"/>
</dbReference>
<dbReference type="GO" id="GO:0006874">
    <property type="term" value="P:intracellular calcium ion homeostasis"/>
    <property type="evidence" value="ECO:0007669"/>
    <property type="project" value="TreeGrafter"/>
</dbReference>
<evidence type="ECO:0000313" key="14">
    <source>
        <dbReference type="EMBL" id="KAK3273370.1"/>
    </source>
</evidence>
<feature type="transmembrane region" description="Helical" evidence="11">
    <location>
        <begin position="93"/>
        <end position="112"/>
    </location>
</feature>
<evidence type="ECO:0000256" key="7">
    <source>
        <dbReference type="ARBA" id="ARBA00022837"/>
    </source>
</evidence>
<keyword evidence="10 11" id="KW-0472">Membrane</keyword>
<evidence type="ECO:0000256" key="5">
    <source>
        <dbReference type="ARBA" id="ARBA00022568"/>
    </source>
</evidence>
<comment type="similarity">
    <text evidence="2">Belongs to the Ca(2+):cation antiporter (CaCA) (TC 2.A.19) family. Cation/proton exchanger (CAX) subfamily.</text>
</comment>
<evidence type="ECO:0000256" key="1">
    <source>
        <dbReference type="ARBA" id="ARBA00004127"/>
    </source>
</evidence>
<comment type="caution">
    <text evidence="14">The sequence shown here is derived from an EMBL/GenBank/DDBJ whole genome shotgun (WGS) entry which is preliminary data.</text>
</comment>
<dbReference type="GO" id="GO:0012505">
    <property type="term" value="C:endomembrane system"/>
    <property type="evidence" value="ECO:0007669"/>
    <property type="project" value="UniProtKB-SubCell"/>
</dbReference>
<sequence length="435" mass="47588">YTDQVHKGSCTPCESSGNTMDDEIESDNLSFLADRRTQIKTTDVLADGWKVYLERSFKDIFLTTKINVLMPCIPLAITFHYLGVLSGAKNDGWTFIFSLLGIAPLAERLGYVTEQLATYTNPTLGGLLNATFGNLTEMIVSYFALTSGLYRVVQLSLLGSILSNMLLVLGCAFLFGGLRYKEQTYNKAGVSANTGLLLLAVLGLSLPSALHSTHTELHGTASELMLSRISSVLLLSIYIAYLYFQLISHRELYEEEENDDDEEEEEESAILGFWGCIAWLGVLTIFISILSEYLVDAIEGAAASWDMSVPFISVIILPIVGNAAEHASAVIFAMKDKMDIAIGVAVGSSTQIALLVFPFCVLTAWAMGRPLDLNLHIFETVILFVTVVTCAFCVLDGTSNWLKGLTLVLAYVVLSSSFFFHRDPDLATQWPGANA</sequence>
<evidence type="ECO:0000256" key="10">
    <source>
        <dbReference type="ARBA" id="ARBA00023136"/>
    </source>
</evidence>
<organism evidence="14 15">
    <name type="scientific">Cymbomonas tetramitiformis</name>
    <dbReference type="NCBI Taxonomy" id="36881"/>
    <lineage>
        <taxon>Eukaryota</taxon>
        <taxon>Viridiplantae</taxon>
        <taxon>Chlorophyta</taxon>
        <taxon>Pyramimonadophyceae</taxon>
        <taxon>Pyramimonadales</taxon>
        <taxon>Pyramimonadaceae</taxon>
        <taxon>Cymbomonas</taxon>
    </lineage>
</organism>
<dbReference type="PANTHER" id="PTHR31503">
    <property type="entry name" value="VACUOLAR CALCIUM ION TRANSPORTER"/>
    <property type="match status" value="1"/>
</dbReference>
<feature type="transmembrane region" description="Helical" evidence="11">
    <location>
        <begin position="60"/>
        <end position="81"/>
    </location>
</feature>
<feature type="transmembrane region" description="Helical" evidence="11">
    <location>
        <begin position="402"/>
        <end position="420"/>
    </location>
</feature>
<dbReference type="Proteomes" id="UP001190700">
    <property type="component" value="Unassembled WGS sequence"/>
</dbReference>
<dbReference type="InterPro" id="IPR004837">
    <property type="entry name" value="NaCa_Exmemb"/>
</dbReference>
<feature type="transmembrane region" description="Helical" evidence="11">
    <location>
        <begin position="373"/>
        <end position="395"/>
    </location>
</feature>
<feature type="non-terminal residue" evidence="14">
    <location>
        <position position="1"/>
    </location>
</feature>
<dbReference type="NCBIfam" id="TIGR00846">
    <property type="entry name" value="caca2"/>
    <property type="match status" value="1"/>
</dbReference>
<evidence type="ECO:0000256" key="4">
    <source>
        <dbReference type="ARBA" id="ARBA00022449"/>
    </source>
</evidence>
<keyword evidence="9 11" id="KW-0406">Ion transport</keyword>
<feature type="transmembrane region" description="Helical" evidence="11">
    <location>
        <begin position="340"/>
        <end position="367"/>
    </location>
</feature>
<proteinExistence type="inferred from homology"/>
<dbReference type="InterPro" id="IPR044880">
    <property type="entry name" value="NCX_ion-bd_dom_sf"/>
</dbReference>
<feature type="transmembrane region" description="Helical" evidence="11">
    <location>
        <begin position="157"/>
        <end position="178"/>
    </location>
</feature>
<dbReference type="EMBL" id="LGRX02008506">
    <property type="protein sequence ID" value="KAK3273370.1"/>
    <property type="molecule type" value="Genomic_DNA"/>
</dbReference>
<keyword evidence="3 11" id="KW-0813">Transport</keyword>
<evidence type="ECO:0000256" key="11">
    <source>
        <dbReference type="RuleBase" id="RU365028"/>
    </source>
</evidence>
<keyword evidence="15" id="KW-1185">Reference proteome</keyword>
<evidence type="ECO:0000256" key="2">
    <source>
        <dbReference type="ARBA" id="ARBA00008248"/>
    </source>
</evidence>
<feature type="domain" description="Sodium/calcium exchanger membrane region" evidence="13">
    <location>
        <begin position="277"/>
        <end position="414"/>
    </location>
</feature>
<evidence type="ECO:0000256" key="3">
    <source>
        <dbReference type="ARBA" id="ARBA00022448"/>
    </source>
</evidence>
<dbReference type="GO" id="GO:0015369">
    <property type="term" value="F:calcium:proton antiporter activity"/>
    <property type="evidence" value="ECO:0007669"/>
    <property type="project" value="UniProtKB-UniRule"/>
</dbReference>
<feature type="transmembrane region" description="Helical" evidence="11">
    <location>
        <begin position="311"/>
        <end position="333"/>
    </location>
</feature>
<name>A0AAE0G846_9CHLO</name>
<comment type="subcellular location">
    <subcellularLocation>
        <location evidence="1">Endomembrane system</location>
        <topology evidence="1">Multi-pass membrane protein</topology>
    </subcellularLocation>
    <subcellularLocation>
        <location evidence="11">Vacuole membrane</location>
    </subcellularLocation>
</comment>
<dbReference type="GO" id="GO:0009705">
    <property type="term" value="C:plant-type vacuole membrane"/>
    <property type="evidence" value="ECO:0007669"/>
    <property type="project" value="TreeGrafter"/>
</dbReference>
<protein>
    <recommendedName>
        <fullName evidence="11">Vacuolar cation/proton exchanger</fullName>
    </recommendedName>
</protein>